<evidence type="ECO:0000256" key="1">
    <source>
        <dbReference type="ARBA" id="ARBA00004192"/>
    </source>
</evidence>
<comment type="caution">
    <text evidence="18">The sequence shown here is derived from an EMBL/GenBank/DDBJ whole genome shotgun (WGS) entry which is preliminary data.</text>
</comment>
<dbReference type="GO" id="GO:0004674">
    <property type="term" value="F:protein serine/threonine kinase activity"/>
    <property type="evidence" value="ECO:0007669"/>
    <property type="project" value="UniProtKB-KW"/>
</dbReference>
<dbReference type="SMART" id="SM00220">
    <property type="entry name" value="S_TKc"/>
    <property type="match status" value="1"/>
</dbReference>
<evidence type="ECO:0000256" key="12">
    <source>
        <dbReference type="PIRSR" id="PIRSR037993-1"/>
    </source>
</evidence>
<feature type="binding site" evidence="13 14">
    <location>
        <position position="160"/>
    </location>
    <ligand>
        <name>ATP</name>
        <dbReference type="ChEBI" id="CHEBI:30616"/>
    </ligand>
</feature>
<dbReference type="PROSITE" id="PS00108">
    <property type="entry name" value="PROTEIN_KINASE_ST"/>
    <property type="match status" value="1"/>
</dbReference>
<comment type="catalytic activity">
    <reaction evidence="11">
        <text>L-seryl-[protein] + ATP = O-phospho-L-seryl-[protein] + ADP + H(+)</text>
        <dbReference type="Rhea" id="RHEA:17989"/>
        <dbReference type="Rhea" id="RHEA-COMP:9863"/>
        <dbReference type="Rhea" id="RHEA-COMP:11604"/>
        <dbReference type="ChEBI" id="CHEBI:15378"/>
        <dbReference type="ChEBI" id="CHEBI:29999"/>
        <dbReference type="ChEBI" id="CHEBI:30616"/>
        <dbReference type="ChEBI" id="CHEBI:83421"/>
        <dbReference type="ChEBI" id="CHEBI:456216"/>
        <dbReference type="EC" id="2.7.11.1"/>
    </reaction>
</comment>
<comment type="subcellular location">
    <subcellularLocation>
        <location evidence="1">Host cytoplasm</location>
    </subcellularLocation>
</comment>
<feature type="binding site" evidence="13">
    <location>
        <begin position="137"/>
        <end position="145"/>
    </location>
    <ligand>
        <name>ATP</name>
        <dbReference type="ChEBI" id="CHEBI:30616"/>
    </ligand>
</feature>
<dbReference type="EC" id="2.7.11.1" evidence="2"/>
<dbReference type="Gene3D" id="3.30.200.20">
    <property type="entry name" value="Phosphorylase Kinase, domain 1"/>
    <property type="match status" value="1"/>
</dbReference>
<dbReference type="PANTHER" id="PTHR22984">
    <property type="entry name" value="SERINE/THREONINE-PROTEIN KINASE PIM"/>
    <property type="match status" value="1"/>
</dbReference>
<evidence type="ECO:0000256" key="13">
    <source>
        <dbReference type="PIRSR" id="PIRSR037993-2"/>
    </source>
</evidence>
<dbReference type="InterPro" id="IPR051138">
    <property type="entry name" value="PIM_Ser/Thr_kinase"/>
</dbReference>
<dbReference type="InterPro" id="IPR017441">
    <property type="entry name" value="Protein_kinase_ATP_BS"/>
</dbReference>
<dbReference type="GO" id="GO:0005737">
    <property type="term" value="C:cytoplasm"/>
    <property type="evidence" value="ECO:0007669"/>
    <property type="project" value="TreeGrafter"/>
</dbReference>
<sequence>MLLPRNPMFESLINDNNVGTSHSESLSMASSPTPFSSGSFTSSSNQYSRTNNALGSHLHGLSPTTHGLPHHPHLQSYLPVHSQSQPFIEPHLIAPMRYPPGTESTLDSSSPSIPLPEQIFPIGPDPFEEAYRVGPVLGKGGFGTVYAGIRIIDGVRVAIKQIAKSKISEWGQVNGHRVPLEVCLLKQVYGCPRVVKILDCFERHDYFIIVMERPEPAKDLFDFITEKGVLEEEMAQNFFHQVVETVIMCHQRGVIHRDIKDENLLVDLRTLELKLIDFGSGAFVKEEAYSDFDVAAW</sequence>
<feature type="compositionally biased region" description="Polar residues" evidence="16">
    <location>
        <begin position="14"/>
        <end position="24"/>
    </location>
</feature>
<dbReference type="PROSITE" id="PS00107">
    <property type="entry name" value="PROTEIN_KINASE_ATP"/>
    <property type="match status" value="1"/>
</dbReference>
<keyword evidence="19" id="KW-1185">Reference proteome</keyword>
<dbReference type="GO" id="GO:0005524">
    <property type="term" value="F:ATP binding"/>
    <property type="evidence" value="ECO:0007669"/>
    <property type="project" value="UniProtKB-UniRule"/>
</dbReference>
<evidence type="ECO:0000256" key="2">
    <source>
        <dbReference type="ARBA" id="ARBA00012513"/>
    </source>
</evidence>
<dbReference type="InterPro" id="IPR011009">
    <property type="entry name" value="Kinase-like_dom_sf"/>
</dbReference>
<evidence type="ECO:0000256" key="3">
    <source>
        <dbReference type="ARBA" id="ARBA00016885"/>
    </source>
</evidence>
<evidence type="ECO:0000313" key="19">
    <source>
        <dbReference type="Proteomes" id="UP000318571"/>
    </source>
</evidence>
<dbReference type="PROSITE" id="PS50011">
    <property type="entry name" value="PROTEIN_KINASE_DOM"/>
    <property type="match status" value="1"/>
</dbReference>
<keyword evidence="8 13" id="KW-0067">ATP-binding</keyword>
<evidence type="ECO:0000256" key="4">
    <source>
        <dbReference type="ARBA" id="ARBA00022527"/>
    </source>
</evidence>
<dbReference type="InterPro" id="IPR000719">
    <property type="entry name" value="Prot_kinase_dom"/>
</dbReference>
<organism evidence="18 19">
    <name type="scientific">Tigriopus californicus</name>
    <name type="common">Marine copepod</name>
    <dbReference type="NCBI Taxonomy" id="6832"/>
    <lineage>
        <taxon>Eukaryota</taxon>
        <taxon>Metazoa</taxon>
        <taxon>Ecdysozoa</taxon>
        <taxon>Arthropoda</taxon>
        <taxon>Crustacea</taxon>
        <taxon>Multicrustacea</taxon>
        <taxon>Hexanauplia</taxon>
        <taxon>Copepoda</taxon>
        <taxon>Harpacticoida</taxon>
        <taxon>Harpacticidae</taxon>
        <taxon>Tigriopus</taxon>
    </lineage>
</organism>
<evidence type="ECO:0000256" key="11">
    <source>
        <dbReference type="ARBA" id="ARBA00048679"/>
    </source>
</evidence>
<evidence type="ECO:0000256" key="16">
    <source>
        <dbReference type="SAM" id="MobiDB-lite"/>
    </source>
</evidence>
<keyword evidence="4 15" id="KW-0723">Serine/threonine-protein kinase</keyword>
<dbReference type="InterPro" id="IPR008271">
    <property type="entry name" value="Ser/Thr_kinase_AS"/>
</dbReference>
<feature type="binding site" evidence="13">
    <location>
        <position position="212"/>
    </location>
    <ligand>
        <name>ATP</name>
        <dbReference type="ChEBI" id="CHEBI:30616"/>
    </ligand>
</feature>
<keyword evidence="6 14" id="KW-0547">Nucleotide-binding</keyword>
<comment type="catalytic activity">
    <reaction evidence="10">
        <text>L-threonyl-[protein] + ATP = O-phospho-L-threonyl-[protein] + ADP + H(+)</text>
        <dbReference type="Rhea" id="RHEA:46608"/>
        <dbReference type="Rhea" id="RHEA-COMP:11060"/>
        <dbReference type="Rhea" id="RHEA-COMP:11605"/>
        <dbReference type="ChEBI" id="CHEBI:15378"/>
        <dbReference type="ChEBI" id="CHEBI:30013"/>
        <dbReference type="ChEBI" id="CHEBI:30616"/>
        <dbReference type="ChEBI" id="CHEBI:61977"/>
        <dbReference type="ChEBI" id="CHEBI:456216"/>
        <dbReference type="EC" id="2.7.11.1"/>
    </reaction>
</comment>
<comment type="similarity">
    <text evidence="15">Belongs to the protein kinase superfamily.</text>
</comment>
<evidence type="ECO:0000313" key="18">
    <source>
        <dbReference type="EMBL" id="TRY70702.1"/>
    </source>
</evidence>
<gene>
    <name evidence="18" type="ORF">TCAL_15053</name>
</gene>
<evidence type="ECO:0000256" key="7">
    <source>
        <dbReference type="ARBA" id="ARBA00022777"/>
    </source>
</evidence>
<evidence type="ECO:0000256" key="5">
    <source>
        <dbReference type="ARBA" id="ARBA00022679"/>
    </source>
</evidence>
<keyword evidence="9" id="KW-1035">Host cytoplasm</keyword>
<protein>
    <recommendedName>
        <fullName evidence="3">Serine/threonine-protein kinase 1</fullName>
        <ecNumber evidence="2">2.7.11.1</ecNumber>
    </recommendedName>
</protein>
<keyword evidence="5" id="KW-0808">Transferase</keyword>
<accession>A0A553NZA7</accession>
<evidence type="ECO:0000256" key="10">
    <source>
        <dbReference type="ARBA" id="ARBA00047899"/>
    </source>
</evidence>
<keyword evidence="7" id="KW-0418">Kinase</keyword>
<dbReference type="AlphaFoldDB" id="A0A553NZA7"/>
<feature type="region of interest" description="Disordered" evidence="16">
    <location>
        <begin position="14"/>
        <end position="57"/>
    </location>
</feature>
<feature type="domain" description="Protein kinase" evidence="17">
    <location>
        <begin position="131"/>
        <end position="297"/>
    </location>
</feature>
<name>A0A553NZA7_TIGCA</name>
<dbReference type="SUPFAM" id="SSF56112">
    <property type="entry name" value="Protein kinase-like (PK-like)"/>
    <property type="match status" value="1"/>
</dbReference>
<dbReference type="GO" id="GO:0043066">
    <property type="term" value="P:negative regulation of apoptotic process"/>
    <property type="evidence" value="ECO:0007669"/>
    <property type="project" value="InterPro"/>
</dbReference>
<proteinExistence type="inferred from homology"/>
<reference evidence="18 19" key="1">
    <citation type="journal article" date="2018" name="Nat. Ecol. Evol.">
        <title>Genomic signatures of mitonuclear coevolution across populations of Tigriopus californicus.</title>
        <authorList>
            <person name="Barreto F.S."/>
            <person name="Watson E.T."/>
            <person name="Lima T.G."/>
            <person name="Willett C.S."/>
            <person name="Edmands S."/>
            <person name="Li W."/>
            <person name="Burton R.S."/>
        </authorList>
    </citation>
    <scope>NUCLEOTIDE SEQUENCE [LARGE SCALE GENOMIC DNA]</scope>
    <source>
        <strain evidence="18 19">San Diego</strain>
    </source>
</reference>
<evidence type="ECO:0000256" key="9">
    <source>
        <dbReference type="ARBA" id="ARBA00023200"/>
    </source>
</evidence>
<dbReference type="Gene3D" id="1.10.510.10">
    <property type="entry name" value="Transferase(Phosphotransferase) domain 1"/>
    <property type="match status" value="1"/>
</dbReference>
<dbReference type="PANTHER" id="PTHR22984:SF25">
    <property type="entry name" value="PROTEIN KINASE DOMAIN-CONTAINING PROTEIN"/>
    <property type="match status" value="1"/>
</dbReference>
<dbReference type="EMBL" id="VCGU01000009">
    <property type="protein sequence ID" value="TRY70702.1"/>
    <property type="molecule type" value="Genomic_DNA"/>
</dbReference>
<evidence type="ECO:0000256" key="6">
    <source>
        <dbReference type="ARBA" id="ARBA00022741"/>
    </source>
</evidence>
<dbReference type="Pfam" id="PF00069">
    <property type="entry name" value="Pkinase"/>
    <property type="match status" value="1"/>
</dbReference>
<feature type="binding site" evidence="13">
    <location>
        <position position="219"/>
    </location>
    <ligand>
        <name>ATP</name>
        <dbReference type="ChEBI" id="CHEBI:30616"/>
    </ligand>
</feature>
<dbReference type="GO" id="GO:0030430">
    <property type="term" value="C:host cell cytoplasm"/>
    <property type="evidence" value="ECO:0007669"/>
    <property type="project" value="UniProtKB-SubCell"/>
</dbReference>
<evidence type="ECO:0000256" key="8">
    <source>
        <dbReference type="ARBA" id="ARBA00022840"/>
    </source>
</evidence>
<feature type="compositionally biased region" description="Low complexity" evidence="16">
    <location>
        <begin position="25"/>
        <end position="48"/>
    </location>
</feature>
<feature type="active site" description="Proton acceptor" evidence="12">
    <location>
        <position position="258"/>
    </location>
</feature>
<dbReference type="Proteomes" id="UP000318571">
    <property type="component" value="Chromosome 9"/>
</dbReference>
<evidence type="ECO:0000256" key="14">
    <source>
        <dbReference type="PROSITE-ProRule" id="PRU10141"/>
    </source>
</evidence>
<evidence type="ECO:0000259" key="17">
    <source>
        <dbReference type="PROSITE" id="PS50011"/>
    </source>
</evidence>
<evidence type="ECO:0000256" key="15">
    <source>
        <dbReference type="RuleBase" id="RU000304"/>
    </source>
</evidence>